<evidence type="ECO:0000256" key="4">
    <source>
        <dbReference type="ARBA" id="ARBA00022679"/>
    </source>
</evidence>
<evidence type="ECO:0000256" key="1">
    <source>
        <dbReference type="ARBA" id="ARBA00001933"/>
    </source>
</evidence>
<evidence type="ECO:0000256" key="5">
    <source>
        <dbReference type="ARBA" id="ARBA00022898"/>
    </source>
</evidence>
<dbReference type="AlphaFoldDB" id="A0A7V5LZJ9"/>
<dbReference type="GO" id="GO:0030170">
    <property type="term" value="F:pyridoxal phosphate binding"/>
    <property type="evidence" value="ECO:0007669"/>
    <property type="project" value="InterPro"/>
</dbReference>
<dbReference type="HAMAP" id="MF_01642">
    <property type="entry name" value="DapL_aminotrans_1"/>
    <property type="match status" value="1"/>
</dbReference>
<dbReference type="CDD" id="cd00609">
    <property type="entry name" value="AAT_like"/>
    <property type="match status" value="1"/>
</dbReference>
<dbReference type="SUPFAM" id="SSF53383">
    <property type="entry name" value="PLP-dependent transferases"/>
    <property type="match status" value="1"/>
</dbReference>
<dbReference type="UniPathway" id="UPA00034">
    <property type="reaction ID" value="UER00466"/>
</dbReference>
<comment type="catalytic activity">
    <reaction evidence="6">
        <text>(2S,6S)-2,6-diaminopimelate + 2-oxoglutarate = (S)-2,3,4,5-tetrahydrodipicolinate + L-glutamate + H2O + H(+)</text>
        <dbReference type="Rhea" id="RHEA:23988"/>
        <dbReference type="ChEBI" id="CHEBI:15377"/>
        <dbReference type="ChEBI" id="CHEBI:15378"/>
        <dbReference type="ChEBI" id="CHEBI:16810"/>
        <dbReference type="ChEBI" id="CHEBI:16845"/>
        <dbReference type="ChEBI" id="CHEBI:29985"/>
        <dbReference type="ChEBI" id="CHEBI:57609"/>
        <dbReference type="EC" id="2.6.1.83"/>
    </reaction>
</comment>
<dbReference type="Gene3D" id="3.40.640.10">
    <property type="entry name" value="Type I PLP-dependent aspartate aminotransferase-like (Major domain)"/>
    <property type="match status" value="1"/>
</dbReference>
<proteinExistence type="inferred from homology"/>
<organism evidence="9">
    <name type="scientific">Aerophobetes bacterium</name>
    <dbReference type="NCBI Taxonomy" id="2030807"/>
    <lineage>
        <taxon>Bacteria</taxon>
        <taxon>Candidatus Aerophobota</taxon>
    </lineage>
</organism>
<evidence type="ECO:0000256" key="6">
    <source>
        <dbReference type="ARBA" id="ARBA00051934"/>
    </source>
</evidence>
<accession>A0A7V5LZJ9</accession>
<evidence type="ECO:0000256" key="3">
    <source>
        <dbReference type="ARBA" id="ARBA00022576"/>
    </source>
</evidence>
<protein>
    <recommendedName>
        <fullName evidence="7">Aminotransferase</fullName>
        <ecNumber evidence="7">2.6.1.-</ecNumber>
    </recommendedName>
</protein>
<dbReference type="InterPro" id="IPR004838">
    <property type="entry name" value="NHTrfase_class1_PyrdxlP-BS"/>
</dbReference>
<comment type="caution">
    <text evidence="9">The sequence shown here is derived from an EMBL/GenBank/DDBJ whole genome shotgun (WGS) entry which is preliminary data.</text>
</comment>
<evidence type="ECO:0000259" key="8">
    <source>
        <dbReference type="Pfam" id="PF00155"/>
    </source>
</evidence>
<dbReference type="InterPro" id="IPR004839">
    <property type="entry name" value="Aminotransferase_I/II_large"/>
</dbReference>
<dbReference type="PROSITE" id="PS00105">
    <property type="entry name" value="AA_TRANSFER_CLASS_1"/>
    <property type="match status" value="1"/>
</dbReference>
<feature type="domain" description="Aminotransferase class I/classII large" evidence="8">
    <location>
        <begin position="35"/>
        <end position="385"/>
    </location>
</feature>
<dbReference type="EMBL" id="DRTT01000005">
    <property type="protein sequence ID" value="HHF97889.1"/>
    <property type="molecule type" value="Genomic_DNA"/>
</dbReference>
<comment type="pathway">
    <text evidence="2">Amino-acid biosynthesis; L-lysine biosynthesis via DAP pathway; LL-2,6-diaminopimelate from (S)-tetrahydrodipicolinate (aminotransferase route): step 1/1.</text>
</comment>
<dbReference type="InterPro" id="IPR019942">
    <property type="entry name" value="DapL/ALD1"/>
</dbReference>
<gene>
    <name evidence="9" type="ORF">ENL39_00150</name>
</gene>
<dbReference type="NCBIfam" id="TIGR03540">
    <property type="entry name" value="DapC_direct"/>
    <property type="match status" value="1"/>
</dbReference>
<dbReference type="InterPro" id="IPR015421">
    <property type="entry name" value="PyrdxlP-dep_Trfase_major"/>
</dbReference>
<dbReference type="Pfam" id="PF00155">
    <property type="entry name" value="Aminotran_1_2"/>
    <property type="match status" value="1"/>
</dbReference>
<keyword evidence="3 7" id="KW-0032">Aminotransferase</keyword>
<dbReference type="Proteomes" id="UP000886070">
    <property type="component" value="Unassembled WGS sequence"/>
</dbReference>
<dbReference type="GO" id="GO:0009089">
    <property type="term" value="P:lysine biosynthetic process via diaminopimelate"/>
    <property type="evidence" value="ECO:0007669"/>
    <property type="project" value="UniProtKB-UniPathway"/>
</dbReference>
<dbReference type="EC" id="2.6.1.-" evidence="7"/>
<dbReference type="InterPro" id="IPR050881">
    <property type="entry name" value="LL-DAP_aminotransferase"/>
</dbReference>
<name>A0A7V5LZJ9_UNCAE</name>
<sequence length="392" mass="44018">MNNTFKRAARLEKLPVYLFAQLDEAKKRLREKGVDIIDLGVGDPDIPTPSPIIEKLIEAAKKPENHRYPSYEGLVSFREQVSKWYRRRFGVKLDPEKEVITLIGSKEGIAHISLGLLDPGDIALVPEPAYPVYQAGAIFAGAKIHYLPLLEDKDFLPSLEDIDPEIASQAKLMWINYPNNPTAAVASIDFFKKVVSFARKFNIVLCHDLAYSELSFDGYKPPSLLEVEGAKEIGIEFHSLSKTFSMTGWRIGFAVGNKEIIATLKAVKTNVDSGVFQAVQEAGEKALAQAEKLTENIKRVYRERRDFFVEGLRKLGWKVSSPKATFYLWIKTPEEYNSIEFARILLEKCGIVVTPGVGFGPSGEGYIRIALTTGKKRLKEALDRIKKLNIRN</sequence>
<reference evidence="9" key="1">
    <citation type="journal article" date="2020" name="mSystems">
        <title>Genome- and Community-Level Interaction Insights into Carbon Utilization and Element Cycling Functions of Hydrothermarchaeota in Hydrothermal Sediment.</title>
        <authorList>
            <person name="Zhou Z."/>
            <person name="Liu Y."/>
            <person name="Xu W."/>
            <person name="Pan J."/>
            <person name="Luo Z.H."/>
            <person name="Li M."/>
        </authorList>
    </citation>
    <scope>NUCLEOTIDE SEQUENCE [LARGE SCALE GENOMIC DNA]</scope>
    <source>
        <strain evidence="9">HyVt-92</strain>
    </source>
</reference>
<evidence type="ECO:0000256" key="7">
    <source>
        <dbReference type="RuleBase" id="RU000481"/>
    </source>
</evidence>
<keyword evidence="5" id="KW-0663">Pyridoxal phosphate</keyword>
<dbReference type="InterPro" id="IPR015424">
    <property type="entry name" value="PyrdxlP-dep_Trfase"/>
</dbReference>
<comment type="cofactor">
    <cofactor evidence="1 7">
        <name>pyridoxal 5'-phosphate</name>
        <dbReference type="ChEBI" id="CHEBI:597326"/>
    </cofactor>
</comment>
<dbReference type="PANTHER" id="PTHR42832">
    <property type="entry name" value="AMINO ACID AMINOTRANSFERASE"/>
    <property type="match status" value="1"/>
</dbReference>
<keyword evidence="4 7" id="KW-0808">Transferase</keyword>
<dbReference type="NCBIfam" id="NF006756">
    <property type="entry name" value="PRK09276.1"/>
    <property type="match status" value="1"/>
</dbReference>
<dbReference type="GO" id="GO:0010285">
    <property type="term" value="F:L,L-diaminopimelate aminotransferase activity"/>
    <property type="evidence" value="ECO:0007669"/>
    <property type="project" value="UniProtKB-EC"/>
</dbReference>
<comment type="similarity">
    <text evidence="7">Belongs to the class-I pyridoxal-phosphate-dependent aminotransferase family.</text>
</comment>
<dbReference type="PANTHER" id="PTHR42832:SF3">
    <property type="entry name" value="L-GLUTAMINE--4-(METHYLSULFANYL)-2-OXOBUTANOATE AMINOTRANSFERASE"/>
    <property type="match status" value="1"/>
</dbReference>
<dbReference type="InterPro" id="IPR019881">
    <property type="entry name" value="DAP-NH2Trfase_DapL_Desulfo"/>
</dbReference>
<evidence type="ECO:0000256" key="2">
    <source>
        <dbReference type="ARBA" id="ARBA00004982"/>
    </source>
</evidence>
<dbReference type="InterPro" id="IPR015422">
    <property type="entry name" value="PyrdxlP-dep_Trfase_small"/>
</dbReference>
<evidence type="ECO:0000313" key="9">
    <source>
        <dbReference type="EMBL" id="HHF97889.1"/>
    </source>
</evidence>
<dbReference type="Gene3D" id="3.90.1150.10">
    <property type="entry name" value="Aspartate Aminotransferase, domain 1"/>
    <property type="match status" value="1"/>
</dbReference>